<keyword evidence="2" id="KW-1185">Reference proteome</keyword>
<evidence type="ECO:0000313" key="1">
    <source>
        <dbReference type="EMBL" id="KAG8654830.1"/>
    </source>
</evidence>
<accession>A0ACB7HS57</accession>
<reference evidence="2" key="1">
    <citation type="journal article" date="2016" name="Nat. Biotechnol.">
        <title>Sequencing wild and cultivated cassava and related species reveals extensive interspecific hybridization and genetic diversity.</title>
        <authorList>
            <person name="Bredeson J.V."/>
            <person name="Lyons J.B."/>
            <person name="Prochnik S.E."/>
            <person name="Wu G.A."/>
            <person name="Ha C.M."/>
            <person name="Edsinger-Gonzales E."/>
            <person name="Grimwood J."/>
            <person name="Schmutz J."/>
            <person name="Rabbi I.Y."/>
            <person name="Egesi C."/>
            <person name="Nauluvula P."/>
            <person name="Lebot V."/>
            <person name="Ndunguru J."/>
            <person name="Mkamilo G."/>
            <person name="Bart R.S."/>
            <person name="Setter T.L."/>
            <person name="Gleadow R.M."/>
            <person name="Kulakow P."/>
            <person name="Ferguson M.E."/>
            <person name="Rounsley S."/>
            <person name="Rokhsar D.S."/>
        </authorList>
    </citation>
    <scope>NUCLEOTIDE SEQUENCE [LARGE SCALE GENOMIC DNA]</scope>
    <source>
        <strain evidence="2">cv. AM560-2</strain>
    </source>
</reference>
<protein>
    <submittedName>
        <fullName evidence="1">Uncharacterized protein</fullName>
    </submittedName>
</protein>
<evidence type="ECO:0000313" key="2">
    <source>
        <dbReference type="Proteomes" id="UP000091857"/>
    </source>
</evidence>
<dbReference type="EMBL" id="CM004391">
    <property type="protein sequence ID" value="KAG8654830.1"/>
    <property type="molecule type" value="Genomic_DNA"/>
</dbReference>
<sequence>MIRREIPRSECYSHGMTDSFTPIEYEHRLLISLYLGVGCLQLPGSWTVIDLLVHSTCRLLDRLLANTSYWTFTGSGLQIS</sequence>
<gene>
    <name evidence="1" type="ORF">MANES_05G183601v8</name>
</gene>
<comment type="caution">
    <text evidence="1">The sequence shown here is derived from an EMBL/GenBank/DDBJ whole genome shotgun (WGS) entry which is preliminary data.</text>
</comment>
<name>A0ACB7HS57_MANES</name>
<proteinExistence type="predicted"/>
<organism evidence="1 2">
    <name type="scientific">Manihot esculenta</name>
    <name type="common">Cassava</name>
    <name type="synonym">Jatropha manihot</name>
    <dbReference type="NCBI Taxonomy" id="3983"/>
    <lineage>
        <taxon>Eukaryota</taxon>
        <taxon>Viridiplantae</taxon>
        <taxon>Streptophyta</taxon>
        <taxon>Embryophyta</taxon>
        <taxon>Tracheophyta</taxon>
        <taxon>Spermatophyta</taxon>
        <taxon>Magnoliopsida</taxon>
        <taxon>eudicotyledons</taxon>
        <taxon>Gunneridae</taxon>
        <taxon>Pentapetalae</taxon>
        <taxon>rosids</taxon>
        <taxon>fabids</taxon>
        <taxon>Malpighiales</taxon>
        <taxon>Euphorbiaceae</taxon>
        <taxon>Crotonoideae</taxon>
        <taxon>Manihoteae</taxon>
        <taxon>Manihot</taxon>
    </lineage>
</organism>
<dbReference type="Proteomes" id="UP000091857">
    <property type="component" value="Chromosome 5"/>
</dbReference>